<dbReference type="PANTHER" id="PTHR24381">
    <property type="entry name" value="ZINC FINGER PROTEIN"/>
    <property type="match status" value="1"/>
</dbReference>
<name>A0ABN8I101_9NEOP</name>
<feature type="compositionally biased region" description="Polar residues" evidence="8">
    <location>
        <begin position="261"/>
        <end position="272"/>
    </location>
</feature>
<feature type="domain" description="C2H2-type" evidence="9">
    <location>
        <begin position="666"/>
        <end position="694"/>
    </location>
</feature>
<dbReference type="PROSITE" id="PS50157">
    <property type="entry name" value="ZINC_FINGER_C2H2_2"/>
    <property type="match status" value="2"/>
</dbReference>
<keyword evidence="11" id="KW-1185">Reference proteome</keyword>
<evidence type="ECO:0000256" key="1">
    <source>
        <dbReference type="ARBA" id="ARBA00004123"/>
    </source>
</evidence>
<dbReference type="PANTHER" id="PTHR24381:SF393">
    <property type="entry name" value="CHROMATIN-LINKED ADAPTOR FOR MSL PROTEINS, ISOFORM B"/>
    <property type="match status" value="1"/>
</dbReference>
<sequence length="695" mass="78041">MDKSYESYEYMNTGDNENNQFFVVQNDGTFLNINRQIQYVTQVQDAKELLENVEPCTVYDVSSQQFFIDVDNSAELISVSDQFILPEGENNVFANNYLLPVPNSTEQLEAQDTVNSYQGSEAQAEAEVESQSQSQIDCCTEITLSDEQYHTLEQKGWILLETNEKVFVLDTLGLHDITSNNRLIQKLKQDGQRSNENAELENNTSLSNQQDTIQFVIGEDGIKLAEEIVQDHGTLLGNIYQAKSSETTNETKQVPHKETVVPSSLNEGLSNSTTDNNTFKVMTDIVFKEIPEKILLGKTEDGKKLFAKITKLDGGKAKRDMENQRKNNLKHIQKGKQKSSANIKNVQESQLHNAGLNESQFETLIRLAMQNSAEVKCTAEDVASADSIVTQLLKVPAFKPSVLDRNLIITKEVSVQGEIGVLRNGGLPTLVTGRVTSLDDDRSYFVHLPGMLQRLMSSAEENPFAWHAATAYEFGRYAYNSSFKKNIYLPSMLQRLMSSADDYLPPLKRGASPSGSIGLEDTNVLHVHVTEIKRADNVLRVSITLNKRKLPNTSVTTDNKRASLVFGCSACAAVFQTENELKEHQETQCVDVDDVLTIDVDKNVKGYTMEKKGKDKCYSCNQCQLKFTKLYNCLKHLKTHFNSVSEINDKNSSKSESNEEQKDGIYKCMMCSSTYFHPSTLSKHIVAKHIKVRQN</sequence>
<keyword evidence="2" id="KW-0479">Metal-binding</keyword>
<evidence type="ECO:0000256" key="8">
    <source>
        <dbReference type="SAM" id="MobiDB-lite"/>
    </source>
</evidence>
<dbReference type="InterPro" id="IPR036236">
    <property type="entry name" value="Znf_C2H2_sf"/>
</dbReference>
<evidence type="ECO:0000256" key="6">
    <source>
        <dbReference type="ARBA" id="ARBA00023242"/>
    </source>
</evidence>
<evidence type="ECO:0000256" key="7">
    <source>
        <dbReference type="PROSITE-ProRule" id="PRU00042"/>
    </source>
</evidence>
<reference evidence="10" key="1">
    <citation type="submission" date="2022-03" db="EMBL/GenBank/DDBJ databases">
        <authorList>
            <person name="Martin H S."/>
        </authorList>
    </citation>
    <scope>NUCLEOTIDE SEQUENCE</scope>
</reference>
<keyword evidence="5" id="KW-0862">Zinc</keyword>
<keyword evidence="6" id="KW-0539">Nucleus</keyword>
<evidence type="ECO:0000256" key="3">
    <source>
        <dbReference type="ARBA" id="ARBA00022737"/>
    </source>
</evidence>
<evidence type="ECO:0000259" key="9">
    <source>
        <dbReference type="PROSITE" id="PS50157"/>
    </source>
</evidence>
<evidence type="ECO:0000313" key="11">
    <source>
        <dbReference type="Proteomes" id="UP000837857"/>
    </source>
</evidence>
<dbReference type="Proteomes" id="UP000837857">
    <property type="component" value="Chromosome 15"/>
</dbReference>
<dbReference type="Gene3D" id="3.30.160.60">
    <property type="entry name" value="Classic Zinc Finger"/>
    <property type="match status" value="1"/>
</dbReference>
<protein>
    <recommendedName>
        <fullName evidence="9">C2H2-type domain-containing protein</fullName>
    </recommendedName>
</protein>
<evidence type="ECO:0000256" key="2">
    <source>
        <dbReference type="ARBA" id="ARBA00022723"/>
    </source>
</evidence>
<dbReference type="EMBL" id="OW152827">
    <property type="protein sequence ID" value="CAH2043642.1"/>
    <property type="molecule type" value="Genomic_DNA"/>
</dbReference>
<feature type="domain" description="C2H2-type" evidence="9">
    <location>
        <begin position="618"/>
        <end position="645"/>
    </location>
</feature>
<gene>
    <name evidence="10" type="ORF">IPOD504_LOCUS4387</name>
</gene>
<dbReference type="PROSITE" id="PS00028">
    <property type="entry name" value="ZINC_FINGER_C2H2_1"/>
    <property type="match status" value="2"/>
</dbReference>
<dbReference type="SMART" id="SM00355">
    <property type="entry name" value="ZnF_C2H2"/>
    <property type="match status" value="3"/>
</dbReference>
<keyword evidence="3" id="KW-0677">Repeat</keyword>
<evidence type="ECO:0000256" key="5">
    <source>
        <dbReference type="ARBA" id="ARBA00022833"/>
    </source>
</evidence>
<feature type="region of interest" description="Disordered" evidence="8">
    <location>
        <begin position="245"/>
        <end position="272"/>
    </location>
</feature>
<organism evidence="10 11">
    <name type="scientific">Iphiclides podalirius</name>
    <name type="common">scarce swallowtail</name>
    <dbReference type="NCBI Taxonomy" id="110791"/>
    <lineage>
        <taxon>Eukaryota</taxon>
        <taxon>Metazoa</taxon>
        <taxon>Ecdysozoa</taxon>
        <taxon>Arthropoda</taxon>
        <taxon>Hexapoda</taxon>
        <taxon>Insecta</taxon>
        <taxon>Pterygota</taxon>
        <taxon>Neoptera</taxon>
        <taxon>Endopterygota</taxon>
        <taxon>Lepidoptera</taxon>
        <taxon>Glossata</taxon>
        <taxon>Ditrysia</taxon>
        <taxon>Papilionoidea</taxon>
        <taxon>Papilionidae</taxon>
        <taxon>Papilioninae</taxon>
        <taxon>Iphiclides</taxon>
    </lineage>
</organism>
<feature type="non-terminal residue" evidence="10">
    <location>
        <position position="695"/>
    </location>
</feature>
<comment type="subcellular location">
    <subcellularLocation>
        <location evidence="1">Nucleus</location>
    </subcellularLocation>
</comment>
<evidence type="ECO:0000313" key="10">
    <source>
        <dbReference type="EMBL" id="CAH2043642.1"/>
    </source>
</evidence>
<dbReference type="InterPro" id="IPR013087">
    <property type="entry name" value="Znf_C2H2_type"/>
</dbReference>
<dbReference type="SUPFAM" id="SSF57667">
    <property type="entry name" value="beta-beta-alpha zinc fingers"/>
    <property type="match status" value="1"/>
</dbReference>
<evidence type="ECO:0000256" key="4">
    <source>
        <dbReference type="ARBA" id="ARBA00022771"/>
    </source>
</evidence>
<accession>A0ABN8I101</accession>
<keyword evidence="4 7" id="KW-0863">Zinc-finger</keyword>
<proteinExistence type="predicted"/>